<dbReference type="Proteomes" id="UP001139981">
    <property type="component" value="Unassembled WGS sequence"/>
</dbReference>
<evidence type="ECO:0000313" key="2">
    <source>
        <dbReference type="Proteomes" id="UP001139981"/>
    </source>
</evidence>
<dbReference type="EMBL" id="JANBVB010000975">
    <property type="protein sequence ID" value="KAJ2891492.1"/>
    <property type="molecule type" value="Genomic_DNA"/>
</dbReference>
<name>A0ACC1M0B5_9FUNG</name>
<gene>
    <name evidence="1" type="ORF">IWW38_003597</name>
</gene>
<protein>
    <submittedName>
        <fullName evidence="1">Uncharacterized protein</fullName>
    </submittedName>
</protein>
<accession>A0ACC1M0B5</accession>
<comment type="caution">
    <text evidence="1">The sequence shown here is derived from an EMBL/GenBank/DDBJ whole genome shotgun (WGS) entry which is preliminary data.</text>
</comment>
<sequence>MYNDFVHSYASVQPPPPAAVKKSTAPPFYAPTIFVPDDVRLDSVQICLEDRRSNFVFVDSATFNPELEQEKRPYQQFLVLEKDYFMRFGYGGPPTKFSYKSRNAVMSRMWRNVLLSNLSAMSFVEVDELWQLEQLPVLYFVFGKDADALRSNYLVDDNTISEYYESTVSVDMAELATVTRSKADLCVSHFFVVNRGKEYWAVDTSDPSISFAFGPSTKTRTISKLANGSMSVQALVDEAYQPPPKDSEARTSQNPGFKLRDANGEEVVEGERFALHILSGRGSEEDEDPDDEHMDMFLGKDWLGVFNHTTYQGISETLVYGTMDYAVGFGVAVADGVTYITYADQYLQLGDDDSGLPVVVLPNVPSALKRLQFSYTASGDLVLSQWGTGNPITLEWMKAASGYVSMRRLSEPIHNNILLKLHIVKI</sequence>
<reference evidence="1" key="1">
    <citation type="submission" date="2022-07" db="EMBL/GenBank/DDBJ databases">
        <title>Phylogenomic reconstructions and comparative analyses of Kickxellomycotina fungi.</title>
        <authorList>
            <person name="Reynolds N.K."/>
            <person name="Stajich J.E."/>
            <person name="Barry K."/>
            <person name="Grigoriev I.V."/>
            <person name="Crous P."/>
            <person name="Smith M.E."/>
        </authorList>
    </citation>
    <scope>NUCLEOTIDE SEQUENCE</scope>
    <source>
        <strain evidence="1">CBS 190363</strain>
    </source>
</reference>
<organism evidence="1 2">
    <name type="scientific">Coemansia aciculifera</name>
    <dbReference type="NCBI Taxonomy" id="417176"/>
    <lineage>
        <taxon>Eukaryota</taxon>
        <taxon>Fungi</taxon>
        <taxon>Fungi incertae sedis</taxon>
        <taxon>Zoopagomycota</taxon>
        <taxon>Kickxellomycotina</taxon>
        <taxon>Kickxellomycetes</taxon>
        <taxon>Kickxellales</taxon>
        <taxon>Kickxellaceae</taxon>
        <taxon>Coemansia</taxon>
    </lineage>
</organism>
<proteinExistence type="predicted"/>
<evidence type="ECO:0000313" key="1">
    <source>
        <dbReference type="EMBL" id="KAJ2891492.1"/>
    </source>
</evidence>
<keyword evidence="2" id="KW-1185">Reference proteome</keyword>